<gene>
    <name evidence="1" type="ORF">A2648_00950</name>
</gene>
<proteinExistence type="predicted"/>
<comment type="caution">
    <text evidence="1">The sequence shown here is derived from an EMBL/GenBank/DDBJ whole genome shotgun (WGS) entry which is preliminary data.</text>
</comment>
<dbReference type="CDD" id="cd02440">
    <property type="entry name" value="AdoMet_MTases"/>
    <property type="match status" value="1"/>
</dbReference>
<organism evidence="1 2">
    <name type="scientific">Candidatus Lloydbacteria bacterium RIFCSPHIGHO2_01_FULL_41_20</name>
    <dbReference type="NCBI Taxonomy" id="1798657"/>
    <lineage>
        <taxon>Bacteria</taxon>
        <taxon>Candidatus Lloydiibacteriota</taxon>
    </lineage>
</organism>
<evidence type="ECO:0000313" key="1">
    <source>
        <dbReference type="EMBL" id="OGZ04651.1"/>
    </source>
</evidence>
<sequence>MNIKIPDKTVKYILFQRTEYLIYQNNKWLNKIVIRIPFLTYNRMVLFEAWLFKNRIKRLFTEDMQREYESIKKILPRNPSSVLDVGCGVAGIDVMLARHYEKNGKKVDFYLLDKTELNDKVYYGLQKIASYYNSLNIARELLLVNRVDSEKIHIQEVTGSKIFPGTRFDLVLSLISWGFHYPVETYLDQVYDLLKSGGKLIIDIRKGTGGEKLIEKKFGSKPVVIKDAQKHQRFLIEKH</sequence>
<evidence type="ECO:0000313" key="2">
    <source>
        <dbReference type="Proteomes" id="UP000178841"/>
    </source>
</evidence>
<dbReference type="STRING" id="1798657.A2648_00950"/>
<dbReference type="EMBL" id="MHLH01000003">
    <property type="protein sequence ID" value="OGZ04651.1"/>
    <property type="molecule type" value="Genomic_DNA"/>
</dbReference>
<dbReference type="AlphaFoldDB" id="A0A1G2CVG1"/>
<dbReference type="SUPFAM" id="SSF53335">
    <property type="entry name" value="S-adenosyl-L-methionine-dependent methyltransferases"/>
    <property type="match status" value="1"/>
</dbReference>
<dbReference type="Gene3D" id="3.40.50.150">
    <property type="entry name" value="Vaccinia Virus protein VP39"/>
    <property type="match status" value="1"/>
</dbReference>
<evidence type="ECO:0008006" key="3">
    <source>
        <dbReference type="Google" id="ProtNLM"/>
    </source>
</evidence>
<accession>A0A1G2CVG1</accession>
<name>A0A1G2CVG1_9BACT</name>
<dbReference type="InterPro" id="IPR029063">
    <property type="entry name" value="SAM-dependent_MTases_sf"/>
</dbReference>
<reference evidence="1 2" key="1">
    <citation type="journal article" date="2016" name="Nat. Commun.">
        <title>Thousands of microbial genomes shed light on interconnected biogeochemical processes in an aquifer system.</title>
        <authorList>
            <person name="Anantharaman K."/>
            <person name="Brown C.T."/>
            <person name="Hug L.A."/>
            <person name="Sharon I."/>
            <person name="Castelle C.J."/>
            <person name="Probst A.J."/>
            <person name="Thomas B.C."/>
            <person name="Singh A."/>
            <person name="Wilkins M.J."/>
            <person name="Karaoz U."/>
            <person name="Brodie E.L."/>
            <person name="Williams K.H."/>
            <person name="Hubbard S.S."/>
            <person name="Banfield J.F."/>
        </authorList>
    </citation>
    <scope>NUCLEOTIDE SEQUENCE [LARGE SCALE GENOMIC DNA]</scope>
</reference>
<dbReference type="Proteomes" id="UP000178841">
    <property type="component" value="Unassembled WGS sequence"/>
</dbReference>
<protein>
    <recommendedName>
        <fullName evidence="3">Methyltransferase type 11 domain-containing protein</fullName>
    </recommendedName>
</protein>